<feature type="domain" description="Arrestin C-terminal-like" evidence="2">
    <location>
        <begin position="189"/>
        <end position="335"/>
    </location>
</feature>
<proteinExistence type="inferred from homology"/>
<dbReference type="SMART" id="SM01017">
    <property type="entry name" value="Arrestin_C"/>
    <property type="match status" value="1"/>
</dbReference>
<dbReference type="InterPro" id="IPR011022">
    <property type="entry name" value="Arrestin_C-like"/>
</dbReference>
<dbReference type="GeneID" id="36570696"/>
<dbReference type="RefSeq" id="XP_024720681.1">
    <property type="nucleotide sequence ID" value="XM_024862615.1"/>
</dbReference>
<dbReference type="InParanoid" id="A0A2T3B1C1"/>
<evidence type="ECO:0000313" key="4">
    <source>
        <dbReference type="Proteomes" id="UP000241818"/>
    </source>
</evidence>
<dbReference type="Proteomes" id="UP000241818">
    <property type="component" value="Unassembled WGS sequence"/>
</dbReference>
<protein>
    <recommendedName>
        <fullName evidence="2">Arrestin C-terminal-like domain-containing protein</fullName>
    </recommendedName>
</protein>
<dbReference type="GO" id="GO:0070086">
    <property type="term" value="P:ubiquitin-dependent endocytosis"/>
    <property type="evidence" value="ECO:0007669"/>
    <property type="project" value="TreeGrafter"/>
</dbReference>
<organism evidence="3 4">
    <name type="scientific">Amorphotheca resinae ATCC 22711</name>
    <dbReference type="NCBI Taxonomy" id="857342"/>
    <lineage>
        <taxon>Eukaryota</taxon>
        <taxon>Fungi</taxon>
        <taxon>Dikarya</taxon>
        <taxon>Ascomycota</taxon>
        <taxon>Pezizomycotina</taxon>
        <taxon>Leotiomycetes</taxon>
        <taxon>Helotiales</taxon>
        <taxon>Amorphothecaceae</taxon>
        <taxon>Amorphotheca</taxon>
    </lineage>
</organism>
<dbReference type="PANTHER" id="PTHR11188:SF17">
    <property type="entry name" value="FI21816P1"/>
    <property type="match status" value="1"/>
</dbReference>
<evidence type="ECO:0000313" key="3">
    <source>
        <dbReference type="EMBL" id="PSS18329.1"/>
    </source>
</evidence>
<dbReference type="InterPro" id="IPR014752">
    <property type="entry name" value="Arrestin-like_C"/>
</dbReference>
<reference evidence="3 4" key="1">
    <citation type="journal article" date="2018" name="New Phytol.">
        <title>Comparative genomics and transcriptomics depict ericoid mycorrhizal fungi as versatile saprotrophs and plant mutualists.</title>
        <authorList>
            <person name="Martino E."/>
            <person name="Morin E."/>
            <person name="Grelet G.A."/>
            <person name="Kuo A."/>
            <person name="Kohler A."/>
            <person name="Daghino S."/>
            <person name="Barry K.W."/>
            <person name="Cichocki N."/>
            <person name="Clum A."/>
            <person name="Dockter R.B."/>
            <person name="Hainaut M."/>
            <person name="Kuo R.C."/>
            <person name="LaButti K."/>
            <person name="Lindahl B.D."/>
            <person name="Lindquist E.A."/>
            <person name="Lipzen A."/>
            <person name="Khouja H.R."/>
            <person name="Magnuson J."/>
            <person name="Murat C."/>
            <person name="Ohm R.A."/>
            <person name="Singer S.W."/>
            <person name="Spatafora J.W."/>
            <person name="Wang M."/>
            <person name="Veneault-Fourrey C."/>
            <person name="Henrissat B."/>
            <person name="Grigoriev I.V."/>
            <person name="Martin F.M."/>
            <person name="Perotto S."/>
        </authorList>
    </citation>
    <scope>NUCLEOTIDE SEQUENCE [LARGE SCALE GENOMIC DNA]</scope>
    <source>
        <strain evidence="3 4">ATCC 22711</strain>
    </source>
</reference>
<dbReference type="Gene3D" id="2.60.40.640">
    <property type="match status" value="1"/>
</dbReference>
<dbReference type="Pfam" id="PF02752">
    <property type="entry name" value="Arrestin_C"/>
    <property type="match status" value="1"/>
</dbReference>
<dbReference type="FunCoup" id="A0A2T3B1C1">
    <property type="interactions" value="82"/>
</dbReference>
<evidence type="ECO:0000256" key="1">
    <source>
        <dbReference type="ARBA" id="ARBA00005298"/>
    </source>
</evidence>
<keyword evidence="4" id="KW-1185">Reference proteome</keyword>
<dbReference type="PANTHER" id="PTHR11188">
    <property type="entry name" value="ARRESTIN DOMAIN CONTAINING PROTEIN"/>
    <property type="match status" value="1"/>
</dbReference>
<dbReference type="EMBL" id="KZ679011">
    <property type="protein sequence ID" value="PSS18329.1"/>
    <property type="molecule type" value="Genomic_DNA"/>
</dbReference>
<dbReference type="GO" id="GO:0031625">
    <property type="term" value="F:ubiquitin protein ligase binding"/>
    <property type="evidence" value="ECO:0007669"/>
    <property type="project" value="TreeGrafter"/>
</dbReference>
<name>A0A2T3B1C1_AMORE</name>
<dbReference type="InterPro" id="IPR050357">
    <property type="entry name" value="Arrestin_domain-protein"/>
</dbReference>
<dbReference type="GO" id="GO:0030674">
    <property type="term" value="F:protein-macromolecule adaptor activity"/>
    <property type="evidence" value="ECO:0007669"/>
    <property type="project" value="TreeGrafter"/>
</dbReference>
<dbReference type="STRING" id="857342.A0A2T3B1C1"/>
<evidence type="ECO:0000259" key="2">
    <source>
        <dbReference type="SMART" id="SM01017"/>
    </source>
</evidence>
<sequence length="521" mass="58510">MPSLKSFSGIAGRTIPSLFEIRLDNETVVLRGVESEASSQLLRGVVVLCLPGALEVEGVWLRMADLTPCRWNDRVAGAWNPSRWIERSTEIFHHTWPSFVGGGNTGSPAKGILLPPENYEWPFELVIDGSIPETIEGLTSSYLTYKLEATISRGRMGCDLHTHKPVRIVRTLGPASLELAHPMTIECLWSDNVECQMTIPQKGVIFGTEITMQMTITPLLKGLKIGTARCELFEYQEFTLLEAADPRLLRVRVVDSWVFEPNDEDDMLREQCQDRYLLERMLLLPKRLSKCMPDTDACRIKVRHRVRASLTIHNPDGRISEFRASLPITIFISPDMLPDANGRVHAACQGPPRLDTVLHAPPPYEKHLLDQPYMDRRPLRAASMPQSRTSTPIYNCPRSLSSDNLTRPDAIVRLRGIRTADLSERLQGLHPTSQTFSRLFSEGSRRRTLCQNVGSYNIHTRNTAEDITLGTNLENVDYYDLNDLSSVPPYSAAVRAPIPMANYHEALPSYGTAVSVPEDQI</sequence>
<dbReference type="GO" id="GO:0005886">
    <property type="term" value="C:plasma membrane"/>
    <property type="evidence" value="ECO:0007669"/>
    <property type="project" value="TreeGrafter"/>
</dbReference>
<dbReference type="OrthoDB" id="2333384at2759"/>
<comment type="similarity">
    <text evidence="1">Belongs to the arrestin family.</text>
</comment>
<gene>
    <name evidence="3" type="ORF">M430DRAFT_139504</name>
</gene>
<dbReference type="AlphaFoldDB" id="A0A2T3B1C1"/>
<dbReference type="GO" id="GO:0005829">
    <property type="term" value="C:cytosol"/>
    <property type="evidence" value="ECO:0007669"/>
    <property type="project" value="TreeGrafter"/>
</dbReference>
<accession>A0A2T3B1C1</accession>